<dbReference type="KEGG" id="amob:HG15A2_40640"/>
<keyword evidence="3" id="KW-1185">Reference proteome</keyword>
<keyword evidence="1" id="KW-0812">Transmembrane</keyword>
<evidence type="ECO:0000313" key="3">
    <source>
        <dbReference type="Proteomes" id="UP000319852"/>
    </source>
</evidence>
<dbReference type="Proteomes" id="UP000319852">
    <property type="component" value="Chromosome"/>
</dbReference>
<gene>
    <name evidence="2" type="ORF">HG15A2_40640</name>
</gene>
<evidence type="ECO:0000313" key="2">
    <source>
        <dbReference type="EMBL" id="QDT00724.1"/>
    </source>
</evidence>
<protein>
    <submittedName>
        <fullName evidence="2">Uncharacterized protein</fullName>
    </submittedName>
</protein>
<dbReference type="OrthoDB" id="2154696at2"/>
<reference evidence="2 3" key="1">
    <citation type="submission" date="2019-02" db="EMBL/GenBank/DDBJ databases">
        <title>Deep-cultivation of Planctomycetes and their phenomic and genomic characterization uncovers novel biology.</title>
        <authorList>
            <person name="Wiegand S."/>
            <person name="Jogler M."/>
            <person name="Boedeker C."/>
            <person name="Pinto D."/>
            <person name="Vollmers J."/>
            <person name="Rivas-Marin E."/>
            <person name="Kohn T."/>
            <person name="Peeters S.H."/>
            <person name="Heuer A."/>
            <person name="Rast P."/>
            <person name="Oberbeckmann S."/>
            <person name="Bunk B."/>
            <person name="Jeske O."/>
            <person name="Meyerdierks A."/>
            <person name="Storesund J.E."/>
            <person name="Kallscheuer N."/>
            <person name="Luecker S."/>
            <person name="Lage O.M."/>
            <person name="Pohl T."/>
            <person name="Merkel B.J."/>
            <person name="Hornburger P."/>
            <person name="Mueller R.-W."/>
            <person name="Bruemmer F."/>
            <person name="Labrenz M."/>
            <person name="Spormann A.M."/>
            <person name="Op den Camp H."/>
            <person name="Overmann J."/>
            <person name="Amann R."/>
            <person name="Jetten M.S.M."/>
            <person name="Mascher T."/>
            <person name="Medema M.H."/>
            <person name="Devos D.P."/>
            <person name="Kaster A.-K."/>
            <person name="Ovreas L."/>
            <person name="Rohde M."/>
            <person name="Galperin M.Y."/>
            <person name="Jogler C."/>
        </authorList>
    </citation>
    <scope>NUCLEOTIDE SEQUENCE [LARGE SCALE GENOMIC DNA]</scope>
    <source>
        <strain evidence="2 3">HG15A2</strain>
    </source>
</reference>
<evidence type="ECO:0000256" key="1">
    <source>
        <dbReference type="SAM" id="Phobius"/>
    </source>
</evidence>
<accession>A0A517N0T3</accession>
<feature type="transmembrane region" description="Helical" evidence="1">
    <location>
        <begin position="37"/>
        <end position="66"/>
    </location>
</feature>
<name>A0A517N0T3_9BACT</name>
<proteinExistence type="predicted"/>
<dbReference type="AlphaFoldDB" id="A0A517N0T3"/>
<dbReference type="EMBL" id="CP036263">
    <property type="protein sequence ID" value="QDT00724.1"/>
    <property type="molecule type" value="Genomic_DNA"/>
</dbReference>
<keyword evidence="1" id="KW-1133">Transmembrane helix</keyword>
<organism evidence="2 3">
    <name type="scientific">Adhaeretor mobilis</name>
    <dbReference type="NCBI Taxonomy" id="1930276"/>
    <lineage>
        <taxon>Bacteria</taxon>
        <taxon>Pseudomonadati</taxon>
        <taxon>Planctomycetota</taxon>
        <taxon>Planctomycetia</taxon>
        <taxon>Pirellulales</taxon>
        <taxon>Lacipirellulaceae</taxon>
        <taxon>Adhaeretor</taxon>
    </lineage>
</organism>
<feature type="transmembrane region" description="Helical" evidence="1">
    <location>
        <begin position="114"/>
        <end position="136"/>
    </location>
</feature>
<feature type="transmembrane region" description="Helical" evidence="1">
    <location>
        <begin position="78"/>
        <end position="102"/>
    </location>
</feature>
<keyword evidence="1" id="KW-0472">Membrane</keyword>
<sequence length="431" mass="45458">MIESHHDEHSSHEHGHAVAADHEEVVTNLDRPPLLSWGAILGGLACMLALSWLLGLLGLALGVSIADVTDGEAVGQGMLIGTVVWLVLTALIAYFVSSMLAARLSGKVDDTVGMLHGFVLWGVATTVGMVLGYYGIKGLLQTGYSAVETTTSVVATTASGAASGVFNAGAAVVDAADTPLGDNIQARLKRRAASVVAEYEAEGGVEVDSEEVESAIESLSADDVQEIATLLVQGEITAARESLADKTDLSTAEIREIVEGISNQFEEQLGTDENKTELTGDVANSINRRTADFIADLDARGGAEVSQSDVSQALEGLTPETLRRVSIRLFNGNLQSAKDVLVNNTNLTTRQVNDIVDGVNADVSRKIEEYQTQVSEAAEAASTYAQSILWIEFIAGALGLAVSILGGWLGAETSRTLYAEIHHNPRLESRS</sequence>
<dbReference type="RefSeq" id="WP_145062412.1">
    <property type="nucleotide sequence ID" value="NZ_CP036263.1"/>
</dbReference>
<feature type="transmembrane region" description="Helical" evidence="1">
    <location>
        <begin position="388"/>
        <end position="409"/>
    </location>
</feature>